<dbReference type="PANTHER" id="PTHR41694">
    <property type="entry name" value="ENDOGENOUS RETROVIRUS GROUP K MEMBER POL PROTEIN"/>
    <property type="match status" value="1"/>
</dbReference>
<dbReference type="Gene3D" id="3.30.420.10">
    <property type="entry name" value="Ribonuclease H-like superfamily/Ribonuclease H"/>
    <property type="match status" value="1"/>
</dbReference>
<comment type="caution">
    <text evidence="10">The sequence shown here is derived from an EMBL/GenBank/DDBJ whole genome shotgun (WGS) entry which is preliminary data.</text>
</comment>
<dbReference type="GO" id="GO:0016787">
    <property type="term" value="F:hydrolase activity"/>
    <property type="evidence" value="ECO:0007669"/>
    <property type="project" value="UniProtKB-KW"/>
</dbReference>
<keyword evidence="5" id="KW-0255">Endonuclease</keyword>
<keyword evidence="3" id="KW-0540">Nuclease</keyword>
<dbReference type="GO" id="GO:0035613">
    <property type="term" value="F:RNA stem-loop binding"/>
    <property type="evidence" value="ECO:0007669"/>
    <property type="project" value="TreeGrafter"/>
</dbReference>
<organism evidence="10 11">
    <name type="scientific">Zapornia atra</name>
    <name type="common">Henderson crake</name>
    <dbReference type="NCBI Taxonomy" id="2585822"/>
    <lineage>
        <taxon>Eukaryota</taxon>
        <taxon>Metazoa</taxon>
        <taxon>Chordata</taxon>
        <taxon>Craniata</taxon>
        <taxon>Vertebrata</taxon>
        <taxon>Euteleostomi</taxon>
        <taxon>Archelosauria</taxon>
        <taxon>Archosauria</taxon>
        <taxon>Dinosauria</taxon>
        <taxon>Saurischia</taxon>
        <taxon>Theropoda</taxon>
        <taxon>Coelurosauria</taxon>
        <taxon>Aves</taxon>
        <taxon>Neognathae</taxon>
        <taxon>Neoaves</taxon>
        <taxon>Gruiformes</taxon>
        <taxon>Rallidae</taxon>
        <taxon>Zapornia</taxon>
    </lineage>
</organism>
<dbReference type="PANTHER" id="PTHR41694:SF3">
    <property type="entry name" value="RNA-DIRECTED DNA POLYMERASE-RELATED"/>
    <property type="match status" value="1"/>
</dbReference>
<sequence>FLTEGNARVDHLAAPAWSAPVPGMLEQTRLSHAFFHQSTKMLQRQFHIPWAMTRTIVQTCPNCQPFAPIQITGVNPRGLQALQIWQTDVTHIPEFGRQKYVQVYINTSSAALWATAE</sequence>
<dbReference type="EMBL" id="VZTU01025684">
    <property type="protein sequence ID" value="NXT82553.1"/>
    <property type="molecule type" value="Genomic_DNA"/>
</dbReference>
<keyword evidence="1" id="KW-0808">Transferase</keyword>
<evidence type="ECO:0000256" key="3">
    <source>
        <dbReference type="ARBA" id="ARBA00022722"/>
    </source>
</evidence>
<dbReference type="GO" id="GO:0004519">
    <property type="term" value="F:endonuclease activity"/>
    <property type="evidence" value="ECO:0007669"/>
    <property type="project" value="UniProtKB-KW"/>
</dbReference>
<dbReference type="InterPro" id="IPR017856">
    <property type="entry name" value="Integrase-like_N"/>
</dbReference>
<dbReference type="PROSITE" id="PS50876">
    <property type="entry name" value="ZF_INTEGRASE"/>
    <property type="match status" value="1"/>
</dbReference>
<evidence type="ECO:0000256" key="8">
    <source>
        <dbReference type="PROSITE-ProRule" id="PRU00450"/>
    </source>
</evidence>
<evidence type="ECO:0000313" key="11">
    <source>
        <dbReference type="Proteomes" id="UP000557426"/>
    </source>
</evidence>
<keyword evidence="6" id="KW-0378">Hydrolase</keyword>
<gene>
    <name evidence="10" type="primary">Ervk25_1</name>
    <name evidence="10" type="ORF">ZAPATR_R14352</name>
</gene>
<keyword evidence="11" id="KW-1185">Reference proteome</keyword>
<evidence type="ECO:0000256" key="1">
    <source>
        <dbReference type="ARBA" id="ARBA00022679"/>
    </source>
</evidence>
<evidence type="ECO:0000256" key="7">
    <source>
        <dbReference type="ARBA" id="ARBA00022918"/>
    </source>
</evidence>
<proteinExistence type="predicted"/>
<feature type="domain" description="Integrase-type" evidence="9">
    <location>
        <begin position="23"/>
        <end position="64"/>
    </location>
</feature>
<feature type="non-terminal residue" evidence="10">
    <location>
        <position position="1"/>
    </location>
</feature>
<keyword evidence="8" id="KW-0863">Zinc-finger</keyword>
<evidence type="ECO:0000256" key="4">
    <source>
        <dbReference type="ARBA" id="ARBA00022723"/>
    </source>
</evidence>
<name>A0A7L3FNZ1_9GRUI</name>
<dbReference type="AlphaFoldDB" id="A0A7L3FNZ1"/>
<protein>
    <submittedName>
        <fullName evidence="10">POK25 protein</fullName>
    </submittedName>
</protein>
<feature type="non-terminal residue" evidence="10">
    <location>
        <position position="117"/>
    </location>
</feature>
<dbReference type="Gene3D" id="1.10.10.200">
    <property type="match status" value="1"/>
</dbReference>
<keyword evidence="8" id="KW-0862">Zinc</keyword>
<dbReference type="GO" id="GO:0008270">
    <property type="term" value="F:zinc ion binding"/>
    <property type="evidence" value="ECO:0007669"/>
    <property type="project" value="UniProtKB-KW"/>
</dbReference>
<evidence type="ECO:0000256" key="2">
    <source>
        <dbReference type="ARBA" id="ARBA00022695"/>
    </source>
</evidence>
<dbReference type="SUPFAM" id="SSF46919">
    <property type="entry name" value="N-terminal Zn binding domain of HIV integrase"/>
    <property type="match status" value="1"/>
</dbReference>
<evidence type="ECO:0000256" key="5">
    <source>
        <dbReference type="ARBA" id="ARBA00022759"/>
    </source>
</evidence>
<keyword evidence="7" id="KW-0695">RNA-directed DNA polymerase</keyword>
<keyword evidence="2" id="KW-0548">Nucleotidyltransferase</keyword>
<dbReference type="InterPro" id="IPR003308">
    <property type="entry name" value="Integrase_Zn-bd_dom_N"/>
</dbReference>
<dbReference type="Pfam" id="PF02022">
    <property type="entry name" value="Integrase_Zn"/>
    <property type="match status" value="1"/>
</dbReference>
<dbReference type="Proteomes" id="UP000557426">
    <property type="component" value="Unassembled WGS sequence"/>
</dbReference>
<reference evidence="10 11" key="1">
    <citation type="submission" date="2019-09" db="EMBL/GenBank/DDBJ databases">
        <title>Bird 10,000 Genomes (B10K) Project - Family phase.</title>
        <authorList>
            <person name="Zhang G."/>
        </authorList>
    </citation>
    <scope>NUCLEOTIDE SEQUENCE [LARGE SCALE GENOMIC DNA]</scope>
    <source>
        <strain evidence="10">B10K-DU-011-47</strain>
        <tissue evidence="10">Mixed tissue sample</tissue>
    </source>
</reference>
<evidence type="ECO:0000313" key="10">
    <source>
        <dbReference type="EMBL" id="NXT82553.1"/>
    </source>
</evidence>
<evidence type="ECO:0000259" key="9">
    <source>
        <dbReference type="PROSITE" id="PS50876"/>
    </source>
</evidence>
<dbReference type="GO" id="GO:0003964">
    <property type="term" value="F:RNA-directed DNA polymerase activity"/>
    <property type="evidence" value="ECO:0007669"/>
    <property type="project" value="UniProtKB-KW"/>
</dbReference>
<dbReference type="InterPro" id="IPR036397">
    <property type="entry name" value="RNaseH_sf"/>
</dbReference>
<accession>A0A7L3FNZ1</accession>
<keyword evidence="4" id="KW-0479">Metal-binding</keyword>
<evidence type="ECO:0000256" key="6">
    <source>
        <dbReference type="ARBA" id="ARBA00022801"/>
    </source>
</evidence>